<organism evidence="4">
    <name type="scientific">hydrocarbon metagenome</name>
    <dbReference type="NCBI Taxonomy" id="938273"/>
    <lineage>
        <taxon>unclassified sequences</taxon>
        <taxon>metagenomes</taxon>
        <taxon>ecological metagenomes</taxon>
    </lineage>
</organism>
<dbReference type="GO" id="GO:0046872">
    <property type="term" value="F:metal ion binding"/>
    <property type="evidence" value="ECO:0007669"/>
    <property type="project" value="UniProtKB-KW"/>
</dbReference>
<dbReference type="PANTHER" id="PTHR24209">
    <property type="entry name" value="PROTEIN DA1-RELATED 2"/>
    <property type="match status" value="1"/>
</dbReference>
<evidence type="ECO:0000256" key="2">
    <source>
        <dbReference type="ARBA" id="ARBA00022833"/>
    </source>
</evidence>
<feature type="domain" description="LIM zinc-binding" evidence="3">
    <location>
        <begin position="23"/>
        <end position="79"/>
    </location>
</feature>
<gene>
    <name evidence="4" type="ORF">ASZ90_005188</name>
</gene>
<accession>A0A0W8FVT9</accession>
<evidence type="ECO:0000256" key="1">
    <source>
        <dbReference type="ARBA" id="ARBA00022723"/>
    </source>
</evidence>
<sequence>MYVSIKILAVFFITAIFLSQTINCDYCNQSIERSYVSFEGKNYHNECYENHIRIKCNYCGLAIDGKFIVSDNNKYHQKCFVDHVQLRCDLCSGLIDGRYFSDYWGNKYHSYHLQNDAQCDYCGRFISAHLTKGGSKYNDGRVICKLCESTSIRNSYKAEDVFRNVRASLESSGIIIDYERIELRLVDKNELEQITSKEEKSGDTRGFVQYTYYKSNGKITSRRFTVYLLSGMPQKDFEAAAAHELMHVWQYLNCSDKLDLLLSEGSAEYAAFIHMSKYQDQYSKYILHNIENNKDAVYGEGFRRIKKFTDRNSFDEMLRMLKRSNR</sequence>
<dbReference type="EMBL" id="LNQE01000786">
    <property type="protein sequence ID" value="KUG24992.1"/>
    <property type="molecule type" value="Genomic_DNA"/>
</dbReference>
<name>A0A0W8FVT9_9ZZZZ</name>
<dbReference type="SUPFAM" id="SSF57716">
    <property type="entry name" value="Glucocorticoid receptor-like (DNA-binding domain)"/>
    <property type="match status" value="1"/>
</dbReference>
<dbReference type="Gene3D" id="2.10.110.10">
    <property type="entry name" value="Cysteine Rich Protein"/>
    <property type="match status" value="1"/>
</dbReference>
<dbReference type="PANTHER" id="PTHR24209:SF7">
    <property type="entry name" value="PROTEIN DA1-RELATED 2"/>
    <property type="match status" value="1"/>
</dbReference>
<comment type="caution">
    <text evidence="4">The sequence shown here is derived from an EMBL/GenBank/DDBJ whole genome shotgun (WGS) entry which is preliminary data.</text>
</comment>
<dbReference type="InterPro" id="IPR001781">
    <property type="entry name" value="Znf_LIM"/>
</dbReference>
<proteinExistence type="predicted"/>
<keyword evidence="2" id="KW-0862">Zinc</keyword>
<feature type="domain" description="LIM zinc-binding" evidence="3">
    <location>
        <begin position="87"/>
        <end position="147"/>
    </location>
</feature>
<dbReference type="AlphaFoldDB" id="A0A0W8FVT9"/>
<dbReference type="SMART" id="SM00132">
    <property type="entry name" value="LIM"/>
    <property type="match status" value="2"/>
</dbReference>
<evidence type="ECO:0000313" key="4">
    <source>
        <dbReference type="EMBL" id="KUG24992.1"/>
    </source>
</evidence>
<reference evidence="4" key="1">
    <citation type="journal article" date="2015" name="Proc. Natl. Acad. Sci. U.S.A.">
        <title>Networks of energetic and metabolic interactions define dynamics in microbial communities.</title>
        <authorList>
            <person name="Embree M."/>
            <person name="Liu J.K."/>
            <person name="Al-Bassam M.M."/>
            <person name="Zengler K."/>
        </authorList>
    </citation>
    <scope>NUCLEOTIDE SEQUENCE</scope>
</reference>
<protein>
    <recommendedName>
        <fullName evidence="3">LIM zinc-binding domain-containing protein</fullName>
    </recommendedName>
</protein>
<dbReference type="InterPro" id="IPR045218">
    <property type="entry name" value="DA1-like"/>
</dbReference>
<evidence type="ECO:0000259" key="3">
    <source>
        <dbReference type="SMART" id="SM00132"/>
    </source>
</evidence>
<keyword evidence="1" id="KW-0479">Metal-binding</keyword>